<evidence type="ECO:0000313" key="3">
    <source>
        <dbReference type="Proteomes" id="UP000192247"/>
    </source>
</evidence>
<dbReference type="Proteomes" id="UP000192247">
    <property type="component" value="Unassembled WGS sequence"/>
</dbReference>
<reference evidence="2 3" key="1">
    <citation type="journal article" date="2017" name="Gigascience">
        <title>Draft genome of the honey bee ectoparasitic mite, Tropilaelaps mercedesae, is shaped by the parasitic life history.</title>
        <authorList>
            <person name="Dong X."/>
            <person name="Armstrong S.D."/>
            <person name="Xia D."/>
            <person name="Makepeace B.L."/>
            <person name="Darby A.C."/>
            <person name="Kadowaki T."/>
        </authorList>
    </citation>
    <scope>NUCLEOTIDE SEQUENCE [LARGE SCALE GENOMIC DNA]</scope>
    <source>
        <strain evidence="2">Wuxi-XJTLU</strain>
    </source>
</reference>
<feature type="compositionally biased region" description="Low complexity" evidence="1">
    <location>
        <begin position="42"/>
        <end position="53"/>
    </location>
</feature>
<dbReference type="EMBL" id="MNPL01004647">
    <property type="protein sequence ID" value="OQR76596.1"/>
    <property type="molecule type" value="Genomic_DNA"/>
</dbReference>
<name>A0A1V9XSX3_9ACAR</name>
<comment type="caution">
    <text evidence="2">The sequence shown here is derived from an EMBL/GenBank/DDBJ whole genome shotgun (WGS) entry which is preliminary data.</text>
</comment>
<protein>
    <submittedName>
        <fullName evidence="2">Uncharacterized protein</fullName>
    </submittedName>
</protein>
<feature type="region of interest" description="Disordered" evidence="1">
    <location>
        <begin position="36"/>
        <end position="56"/>
    </location>
</feature>
<accession>A0A1V9XSX3</accession>
<evidence type="ECO:0000256" key="1">
    <source>
        <dbReference type="SAM" id="MobiDB-lite"/>
    </source>
</evidence>
<dbReference type="InParanoid" id="A0A1V9XSX3"/>
<gene>
    <name evidence="2" type="ORF">BIW11_07681</name>
</gene>
<sequence length="173" mass="18817">MDLNDRPTLGGCPSGKRLIDYVVVCGLDLNNGLEPDSQQGKAAAAARPTAPTPQSDFGTCVRPTNCSSPLSFDLFVCPRKPTSPLSPPARLAQHLFFRKSPRRSPKRRLWPPNLLACARVMSMENGRPCTQAGVCRTPLAIPGLETDSLVYSPSRQLVNSHSVPWRFCAFAPT</sequence>
<organism evidence="2 3">
    <name type="scientific">Tropilaelaps mercedesae</name>
    <dbReference type="NCBI Taxonomy" id="418985"/>
    <lineage>
        <taxon>Eukaryota</taxon>
        <taxon>Metazoa</taxon>
        <taxon>Ecdysozoa</taxon>
        <taxon>Arthropoda</taxon>
        <taxon>Chelicerata</taxon>
        <taxon>Arachnida</taxon>
        <taxon>Acari</taxon>
        <taxon>Parasitiformes</taxon>
        <taxon>Mesostigmata</taxon>
        <taxon>Gamasina</taxon>
        <taxon>Dermanyssoidea</taxon>
        <taxon>Laelapidae</taxon>
        <taxon>Tropilaelaps</taxon>
    </lineage>
</organism>
<proteinExistence type="predicted"/>
<keyword evidence="3" id="KW-1185">Reference proteome</keyword>
<dbReference type="AlphaFoldDB" id="A0A1V9XSX3"/>
<evidence type="ECO:0000313" key="2">
    <source>
        <dbReference type="EMBL" id="OQR76596.1"/>
    </source>
</evidence>